<proteinExistence type="predicted"/>
<evidence type="ECO:0000313" key="2">
    <source>
        <dbReference type="EMBL" id="MEK0186835.1"/>
    </source>
</evidence>
<reference evidence="2 3" key="1">
    <citation type="journal article" date="2020" name="Harmful Algae">
        <title>Molecular and morphological characterization of a novel dihydroanatoxin-a producing Microcoleus species (cyanobacteria) from the Russian River, California, USA.</title>
        <authorList>
            <person name="Conklin K.Y."/>
            <person name="Stancheva R."/>
            <person name="Otten T.G."/>
            <person name="Fadness R."/>
            <person name="Boyer G.L."/>
            <person name="Read B."/>
            <person name="Zhang X."/>
            <person name="Sheath R.G."/>
        </authorList>
    </citation>
    <scope>NUCLEOTIDE SEQUENCE [LARGE SCALE GENOMIC DNA]</scope>
    <source>
        <strain evidence="2 3">PTRS2</strain>
    </source>
</reference>
<keyword evidence="3" id="KW-1185">Reference proteome</keyword>
<dbReference type="PANTHER" id="PTHR37301:SF1">
    <property type="entry name" value="DNA-BINDING PROTEIN"/>
    <property type="match status" value="1"/>
</dbReference>
<protein>
    <submittedName>
        <fullName evidence="2">Helix-turn-helix transcriptional regulator</fullName>
    </submittedName>
</protein>
<dbReference type="EMBL" id="JBBLXS010000264">
    <property type="protein sequence ID" value="MEK0186835.1"/>
    <property type="molecule type" value="Genomic_DNA"/>
</dbReference>
<dbReference type="InterPro" id="IPR001387">
    <property type="entry name" value="Cro/C1-type_HTH"/>
</dbReference>
<name>A0ABU8YR31_9CYAN</name>
<dbReference type="PANTHER" id="PTHR37301">
    <property type="entry name" value="DNA-BINDING PROTEIN-RELATED"/>
    <property type="match status" value="1"/>
</dbReference>
<comment type="caution">
    <text evidence="2">The sequence shown here is derived from an EMBL/GenBank/DDBJ whole genome shotgun (WGS) entry which is preliminary data.</text>
</comment>
<evidence type="ECO:0000259" key="1">
    <source>
        <dbReference type="SMART" id="SM00530"/>
    </source>
</evidence>
<dbReference type="InterPro" id="IPR010982">
    <property type="entry name" value="Lambda_DNA-bd_dom_sf"/>
</dbReference>
<dbReference type="Gene3D" id="1.10.260.40">
    <property type="entry name" value="lambda repressor-like DNA-binding domains"/>
    <property type="match status" value="1"/>
</dbReference>
<accession>A0ABU8YR31</accession>
<dbReference type="Proteomes" id="UP001384579">
    <property type="component" value="Unassembled WGS sequence"/>
</dbReference>
<dbReference type="RefSeq" id="WP_340519645.1">
    <property type="nucleotide sequence ID" value="NZ_JBBLXS010000264.1"/>
</dbReference>
<organism evidence="2 3">
    <name type="scientific">Microcoleus anatoxicus PTRS2</name>
    <dbReference type="NCBI Taxonomy" id="2705321"/>
    <lineage>
        <taxon>Bacteria</taxon>
        <taxon>Bacillati</taxon>
        <taxon>Cyanobacteriota</taxon>
        <taxon>Cyanophyceae</taxon>
        <taxon>Oscillatoriophycideae</taxon>
        <taxon>Oscillatoriales</taxon>
        <taxon>Microcoleaceae</taxon>
        <taxon>Microcoleus</taxon>
        <taxon>Microcoleus anatoxicus</taxon>
    </lineage>
</organism>
<feature type="domain" description="HTH cro/C1-type" evidence="1">
    <location>
        <begin position="5"/>
        <end position="62"/>
    </location>
</feature>
<dbReference type="SUPFAM" id="SSF47413">
    <property type="entry name" value="lambda repressor-like DNA-binding domains"/>
    <property type="match status" value="1"/>
</dbReference>
<evidence type="ECO:0000313" key="3">
    <source>
        <dbReference type="Proteomes" id="UP001384579"/>
    </source>
</evidence>
<sequence length="73" mass="8439">MIRWRLAVVMADRNISNKELALLTGMNPRSISRLKTRRYLTRIDAATLNVLCKSLNCKPGDLMDYEEDNPDRT</sequence>
<gene>
    <name evidence="2" type="ORF">WMG39_18555</name>
</gene>
<dbReference type="SMART" id="SM00530">
    <property type="entry name" value="HTH_XRE"/>
    <property type="match status" value="1"/>
</dbReference>
<dbReference type="Pfam" id="PF13443">
    <property type="entry name" value="HTH_26"/>
    <property type="match status" value="1"/>
</dbReference>
<dbReference type="CDD" id="cd00093">
    <property type="entry name" value="HTH_XRE"/>
    <property type="match status" value="1"/>
</dbReference>